<evidence type="ECO:0000256" key="1">
    <source>
        <dbReference type="SAM" id="MobiDB-lite"/>
    </source>
</evidence>
<comment type="caution">
    <text evidence="2">The sequence shown here is derived from an EMBL/GenBank/DDBJ whole genome shotgun (WGS) entry which is preliminary data.</text>
</comment>
<feature type="region of interest" description="Disordered" evidence="1">
    <location>
        <begin position="1"/>
        <end position="29"/>
    </location>
</feature>
<evidence type="ECO:0000313" key="3">
    <source>
        <dbReference type="Proteomes" id="UP000256913"/>
    </source>
</evidence>
<keyword evidence="3" id="KW-1185">Reference proteome</keyword>
<gene>
    <name evidence="2" type="ORF">DFJ67_3596</name>
</gene>
<sequence>MSPRRNRPKPDDGRPLDDEALRRGVGSVEGDRHGDWMVRLVPGGASAKVYRCPGCDQEIRPGTAHVVVWPADERGDLTDRRHWHSGCWRARDRRAPGVVRSRSAPRYGR</sequence>
<dbReference type="EMBL" id="QUMQ01000001">
    <property type="protein sequence ID" value="REF97592.1"/>
    <property type="molecule type" value="Genomic_DNA"/>
</dbReference>
<protein>
    <recommendedName>
        <fullName evidence="4">ATP/GTP-binding protein</fullName>
    </recommendedName>
</protein>
<evidence type="ECO:0000313" key="2">
    <source>
        <dbReference type="EMBL" id="REF97592.1"/>
    </source>
</evidence>
<dbReference type="OrthoDB" id="3381577at2"/>
<dbReference type="Proteomes" id="UP000256913">
    <property type="component" value="Unassembled WGS sequence"/>
</dbReference>
<proteinExistence type="predicted"/>
<evidence type="ECO:0008006" key="4">
    <source>
        <dbReference type="Google" id="ProtNLM"/>
    </source>
</evidence>
<dbReference type="AlphaFoldDB" id="A0A3D9ZM55"/>
<reference evidence="2 3" key="1">
    <citation type="submission" date="2018-08" db="EMBL/GenBank/DDBJ databases">
        <title>Sequencing the genomes of 1000 actinobacteria strains.</title>
        <authorList>
            <person name="Klenk H.-P."/>
        </authorList>
    </citation>
    <scope>NUCLEOTIDE SEQUENCE [LARGE SCALE GENOMIC DNA]</scope>
    <source>
        <strain evidence="2 3">DSM 44099</strain>
    </source>
</reference>
<accession>A0A3D9ZM55</accession>
<name>A0A3D9ZM55_9ACTN</name>
<organism evidence="2 3">
    <name type="scientific">Asanoa ferruginea</name>
    <dbReference type="NCBI Taxonomy" id="53367"/>
    <lineage>
        <taxon>Bacteria</taxon>
        <taxon>Bacillati</taxon>
        <taxon>Actinomycetota</taxon>
        <taxon>Actinomycetes</taxon>
        <taxon>Micromonosporales</taxon>
        <taxon>Micromonosporaceae</taxon>
        <taxon>Asanoa</taxon>
    </lineage>
</organism>
<feature type="compositionally biased region" description="Basic and acidic residues" evidence="1">
    <location>
        <begin position="8"/>
        <end position="22"/>
    </location>
</feature>